<comment type="catalytic activity">
    <reaction evidence="1">
        <text>a 1,2-diacyl-sn-glycero-3-phosphocholine + H2O = a 1,2-diacyl-sn-glycero-3-phosphate + choline + H(+)</text>
        <dbReference type="Rhea" id="RHEA:14445"/>
        <dbReference type="ChEBI" id="CHEBI:15354"/>
        <dbReference type="ChEBI" id="CHEBI:15377"/>
        <dbReference type="ChEBI" id="CHEBI:15378"/>
        <dbReference type="ChEBI" id="CHEBI:57643"/>
        <dbReference type="ChEBI" id="CHEBI:58608"/>
        <dbReference type="EC" id="3.1.4.4"/>
    </reaction>
</comment>
<evidence type="ECO:0000256" key="2">
    <source>
        <dbReference type="ARBA" id="ARBA00012027"/>
    </source>
</evidence>
<dbReference type="PANTHER" id="PTHR18896:SF76">
    <property type="entry name" value="PHOSPHOLIPASE"/>
    <property type="match status" value="1"/>
</dbReference>
<evidence type="ECO:0000256" key="4">
    <source>
        <dbReference type="ARBA" id="ARBA00022801"/>
    </source>
</evidence>
<keyword evidence="4" id="KW-0378">Hydrolase</keyword>
<dbReference type="GO" id="GO:0005886">
    <property type="term" value="C:plasma membrane"/>
    <property type="evidence" value="ECO:0007669"/>
    <property type="project" value="TreeGrafter"/>
</dbReference>
<dbReference type="SUPFAM" id="SSF56024">
    <property type="entry name" value="Phospholipase D/nuclease"/>
    <property type="match status" value="2"/>
</dbReference>
<proteinExistence type="predicted"/>
<dbReference type="GO" id="GO:0009395">
    <property type="term" value="P:phospholipid catabolic process"/>
    <property type="evidence" value="ECO:0007669"/>
    <property type="project" value="TreeGrafter"/>
</dbReference>
<evidence type="ECO:0000259" key="7">
    <source>
        <dbReference type="PROSITE" id="PS50035"/>
    </source>
</evidence>
<keyword evidence="5" id="KW-0442">Lipid degradation</keyword>
<dbReference type="PROSITE" id="PS50035">
    <property type="entry name" value="PLD"/>
    <property type="match status" value="1"/>
</dbReference>
<evidence type="ECO:0000313" key="8">
    <source>
        <dbReference type="EMBL" id="KAJ0396412.1"/>
    </source>
</evidence>
<gene>
    <name evidence="8" type="ORF">P43SY_001742</name>
</gene>
<comment type="caution">
    <text evidence="8">The sequence shown here is derived from an EMBL/GenBank/DDBJ whole genome shotgun (WGS) entry which is preliminary data.</text>
</comment>
<dbReference type="EC" id="3.1.4.4" evidence="2"/>
<dbReference type="CDD" id="cd09105">
    <property type="entry name" value="PLDc_vPLD1_2_like_2"/>
    <property type="match status" value="1"/>
</dbReference>
<organism evidence="8 9">
    <name type="scientific">Pythium insidiosum</name>
    <name type="common">Pythiosis disease agent</name>
    <dbReference type="NCBI Taxonomy" id="114742"/>
    <lineage>
        <taxon>Eukaryota</taxon>
        <taxon>Sar</taxon>
        <taxon>Stramenopiles</taxon>
        <taxon>Oomycota</taxon>
        <taxon>Peronosporomycetes</taxon>
        <taxon>Pythiales</taxon>
        <taxon>Pythiaceae</taxon>
        <taxon>Pythium</taxon>
    </lineage>
</organism>
<dbReference type="GO" id="GO:0004630">
    <property type="term" value="F:phospholipase D activity"/>
    <property type="evidence" value="ECO:0007669"/>
    <property type="project" value="UniProtKB-EC"/>
</dbReference>
<dbReference type="InterPro" id="IPR001736">
    <property type="entry name" value="PLipase_D/transphosphatidylase"/>
</dbReference>
<accession>A0AAD5LDZ4</accession>
<keyword evidence="3" id="KW-0677">Repeat</keyword>
<dbReference type="Gene3D" id="3.30.870.10">
    <property type="entry name" value="Endonuclease Chain A"/>
    <property type="match status" value="2"/>
</dbReference>
<sequence length="624" mass="70964">MEKFVLRGDAARAYQAEQQCAGDDSKRPLMRQTRIIEGSKVVVEEHVMRLRDELDAAVTTANMEAILDELEAQYVSLEMMEKTLIGLSLTRLERRTESGCRLITTYGQDLSDGSERPSVQPLLDPQAWFLSESELTSSRGGVPRQDLSVFTSGNDVSPLPTTDTYFASLYRDLEATGANDTVYMTAWSVDQVPFLPMGDERGEKTGFHGILRRAVARGTDVRAIVWPNVLERKQNVQFRDFMNDVLPKPKPYSARFLFDDRLPTPTSSHHQKTFTFVLRRHHALVAYVGGIDPTSDRWDTVAHDQQDLRRRANIRRHVNGWLDAHVRIAGPAAKDVAANFLARWNSKVKPSQDLLDDLLEFENPTYTTLPAVDSMGPLMLTTAKNHHVQITRTFSCKYPHYDEYAPRGETSILASRLKAIRQARNYIYIEDQYFVLVPELRDALLEVLPRLQRLIVVAQRTLTETKVTGYEKYVLDMVEPLQRQFPNKFQLFTTKRSRGLYIHSKLVIIDDAYVSVGSANWNRRSMTSDSEINANVVDGETVETPDGMRVSKMVREFRVRKFVEMTGKSYAELDSMRLLDAANALDTAASDPSSILEVLEVQEKPEFVAFTDVVRRQVDPDDKC</sequence>
<dbReference type="PANTHER" id="PTHR18896">
    <property type="entry name" value="PHOSPHOLIPASE D"/>
    <property type="match status" value="1"/>
</dbReference>
<dbReference type="SMART" id="SM00155">
    <property type="entry name" value="PLDc"/>
    <property type="match status" value="1"/>
</dbReference>
<keyword evidence="9" id="KW-1185">Reference proteome</keyword>
<protein>
    <recommendedName>
        <fullName evidence="2">phospholipase D</fullName>
        <ecNumber evidence="2">3.1.4.4</ecNumber>
    </recommendedName>
</protein>
<dbReference type="Pfam" id="PF13091">
    <property type="entry name" value="PLDc_2"/>
    <property type="match status" value="1"/>
</dbReference>
<dbReference type="InterPro" id="IPR025202">
    <property type="entry name" value="PLD-like_dom"/>
</dbReference>
<name>A0AAD5LDZ4_PYTIN</name>
<reference evidence="8" key="1">
    <citation type="submission" date="2021-12" db="EMBL/GenBank/DDBJ databases">
        <title>Prjna785345.</title>
        <authorList>
            <person name="Rujirawat T."/>
            <person name="Krajaejun T."/>
        </authorList>
    </citation>
    <scope>NUCLEOTIDE SEQUENCE</scope>
    <source>
        <strain evidence="8">Pi057C3</strain>
    </source>
</reference>
<evidence type="ECO:0000313" key="9">
    <source>
        <dbReference type="Proteomes" id="UP001209570"/>
    </source>
</evidence>
<evidence type="ECO:0000256" key="6">
    <source>
        <dbReference type="ARBA" id="ARBA00023098"/>
    </source>
</evidence>
<evidence type="ECO:0000256" key="3">
    <source>
        <dbReference type="ARBA" id="ARBA00022737"/>
    </source>
</evidence>
<evidence type="ECO:0000256" key="5">
    <source>
        <dbReference type="ARBA" id="ARBA00022963"/>
    </source>
</evidence>
<feature type="domain" description="PLD phosphodiesterase" evidence="7">
    <location>
        <begin position="498"/>
        <end position="525"/>
    </location>
</feature>
<dbReference type="InterPro" id="IPR015679">
    <property type="entry name" value="PLipase_D_fam"/>
</dbReference>
<dbReference type="Proteomes" id="UP001209570">
    <property type="component" value="Unassembled WGS sequence"/>
</dbReference>
<dbReference type="AlphaFoldDB" id="A0AAD5LDZ4"/>
<dbReference type="EMBL" id="JAKCXM010000296">
    <property type="protein sequence ID" value="KAJ0396412.1"/>
    <property type="molecule type" value="Genomic_DNA"/>
</dbReference>
<keyword evidence="6" id="KW-0443">Lipid metabolism</keyword>
<evidence type="ECO:0000256" key="1">
    <source>
        <dbReference type="ARBA" id="ARBA00000798"/>
    </source>
</evidence>